<protein>
    <submittedName>
        <fullName evidence="1">Uncharacterized protein</fullName>
    </submittedName>
</protein>
<dbReference type="EMBL" id="CP003382">
    <property type="protein sequence ID" value="AFZ67075.1"/>
    <property type="molecule type" value="Genomic_DNA"/>
</dbReference>
<dbReference type="KEGG" id="dpd:Deipe_1534"/>
<dbReference type="AlphaFoldDB" id="L0A247"/>
<evidence type="ECO:0000313" key="2">
    <source>
        <dbReference type="Proteomes" id="UP000010467"/>
    </source>
</evidence>
<organism evidence="1 2">
    <name type="scientific">Deinococcus peraridilitoris (strain DSM 19664 / LMG 22246 / CIP 109416 / KR-200)</name>
    <dbReference type="NCBI Taxonomy" id="937777"/>
    <lineage>
        <taxon>Bacteria</taxon>
        <taxon>Thermotogati</taxon>
        <taxon>Deinococcota</taxon>
        <taxon>Deinococci</taxon>
        <taxon>Deinococcales</taxon>
        <taxon>Deinococcaceae</taxon>
        <taxon>Deinococcus</taxon>
    </lineage>
</organism>
<dbReference type="RefSeq" id="WP_015235383.1">
    <property type="nucleotide sequence ID" value="NC_019793.1"/>
</dbReference>
<reference evidence="2" key="1">
    <citation type="submission" date="2012-03" db="EMBL/GenBank/DDBJ databases">
        <title>Complete sequence of chromosome of Deinococcus peraridilitoris DSM 19664.</title>
        <authorList>
            <person name="Lucas S."/>
            <person name="Copeland A."/>
            <person name="Lapidus A."/>
            <person name="Glavina del Rio T."/>
            <person name="Dalin E."/>
            <person name="Tice H."/>
            <person name="Bruce D."/>
            <person name="Goodwin L."/>
            <person name="Pitluck S."/>
            <person name="Peters L."/>
            <person name="Mikhailova N."/>
            <person name="Lu M."/>
            <person name="Kyrpides N."/>
            <person name="Mavromatis K."/>
            <person name="Ivanova N."/>
            <person name="Brettin T."/>
            <person name="Detter J.C."/>
            <person name="Han C."/>
            <person name="Larimer F."/>
            <person name="Land M."/>
            <person name="Hauser L."/>
            <person name="Markowitz V."/>
            <person name="Cheng J.-F."/>
            <person name="Hugenholtz P."/>
            <person name="Woyke T."/>
            <person name="Wu D."/>
            <person name="Pukall R."/>
            <person name="Steenblock K."/>
            <person name="Brambilla E."/>
            <person name="Klenk H.-P."/>
            <person name="Eisen J.A."/>
        </authorList>
    </citation>
    <scope>NUCLEOTIDE SEQUENCE [LARGE SCALE GENOMIC DNA]</scope>
    <source>
        <strain evidence="2">DSM 19664 / LMG 22246 / CIP 109416 / KR-200</strain>
    </source>
</reference>
<evidence type="ECO:0000313" key="1">
    <source>
        <dbReference type="EMBL" id="AFZ67075.1"/>
    </source>
</evidence>
<name>L0A247_DEIPD</name>
<keyword evidence="2" id="KW-1185">Reference proteome</keyword>
<accession>L0A247</accession>
<gene>
    <name evidence="1" type="ordered locus">Deipe_1534</name>
</gene>
<dbReference type="PATRIC" id="fig|937777.3.peg.1536"/>
<sequence>MFTPTEIQALSVPELRVIFDALNSPGVKVHRAAPTNNDAPQEVDASGNTILQPPAPEAASVRVSGYAYQLQGRERREYGGDFADIDAPLWLVLLLGDAPVGTPGFELESNGLRLRPLEDANDLGTVGVAWQVLCRAPGARHGV</sequence>
<proteinExistence type="predicted"/>
<dbReference type="HOGENOM" id="CLU_1802966_0_0_0"/>
<dbReference type="Proteomes" id="UP000010467">
    <property type="component" value="Chromosome"/>
</dbReference>
<dbReference type="STRING" id="937777.Deipe_1534"/>
<dbReference type="OrthoDB" id="71336at2"/>